<protein>
    <submittedName>
        <fullName evidence="2">Uncharacterized protein</fullName>
    </submittedName>
</protein>
<feature type="compositionally biased region" description="Low complexity" evidence="1">
    <location>
        <begin position="1107"/>
        <end position="1124"/>
    </location>
</feature>
<feature type="region of interest" description="Disordered" evidence="1">
    <location>
        <begin position="2108"/>
        <end position="2174"/>
    </location>
</feature>
<feature type="compositionally biased region" description="Basic and acidic residues" evidence="1">
    <location>
        <begin position="1663"/>
        <end position="1674"/>
    </location>
</feature>
<feature type="compositionally biased region" description="Basic residues" evidence="1">
    <location>
        <begin position="1286"/>
        <end position="1299"/>
    </location>
</feature>
<feature type="compositionally biased region" description="Basic residues" evidence="1">
    <location>
        <begin position="567"/>
        <end position="578"/>
    </location>
</feature>
<feature type="compositionally biased region" description="Basic residues" evidence="1">
    <location>
        <begin position="982"/>
        <end position="993"/>
    </location>
</feature>
<feature type="region of interest" description="Disordered" evidence="1">
    <location>
        <begin position="2255"/>
        <end position="2275"/>
    </location>
</feature>
<feature type="compositionally biased region" description="Acidic residues" evidence="1">
    <location>
        <begin position="1303"/>
        <end position="1312"/>
    </location>
</feature>
<feature type="compositionally biased region" description="Basic and acidic residues" evidence="1">
    <location>
        <begin position="1815"/>
        <end position="1830"/>
    </location>
</feature>
<evidence type="ECO:0000256" key="1">
    <source>
        <dbReference type="SAM" id="MobiDB-lite"/>
    </source>
</evidence>
<reference evidence="2" key="1">
    <citation type="journal article" date="2023" name="Mol. Phylogenet. Evol.">
        <title>Genome-scale phylogeny and comparative genomics of the fungal order Sordariales.</title>
        <authorList>
            <person name="Hensen N."/>
            <person name="Bonometti L."/>
            <person name="Westerberg I."/>
            <person name="Brannstrom I.O."/>
            <person name="Guillou S."/>
            <person name="Cros-Aarteil S."/>
            <person name="Calhoun S."/>
            <person name="Haridas S."/>
            <person name="Kuo A."/>
            <person name="Mondo S."/>
            <person name="Pangilinan J."/>
            <person name="Riley R."/>
            <person name="LaButti K."/>
            <person name="Andreopoulos B."/>
            <person name="Lipzen A."/>
            <person name="Chen C."/>
            <person name="Yan M."/>
            <person name="Daum C."/>
            <person name="Ng V."/>
            <person name="Clum A."/>
            <person name="Steindorff A."/>
            <person name="Ohm R.A."/>
            <person name="Martin F."/>
            <person name="Silar P."/>
            <person name="Natvig D.O."/>
            <person name="Lalanne C."/>
            <person name="Gautier V."/>
            <person name="Ament-Velasquez S.L."/>
            <person name="Kruys A."/>
            <person name="Hutchinson M.I."/>
            <person name="Powell A.J."/>
            <person name="Barry K."/>
            <person name="Miller A.N."/>
            <person name="Grigoriev I.V."/>
            <person name="Debuchy R."/>
            <person name="Gladieux P."/>
            <person name="Hiltunen Thoren M."/>
            <person name="Johannesson H."/>
        </authorList>
    </citation>
    <scope>NUCLEOTIDE SEQUENCE</scope>
    <source>
        <strain evidence="2">PSN243</strain>
    </source>
</reference>
<feature type="compositionally biased region" description="Basic residues" evidence="1">
    <location>
        <begin position="263"/>
        <end position="274"/>
    </location>
</feature>
<feature type="region of interest" description="Disordered" evidence="1">
    <location>
        <begin position="115"/>
        <end position="1016"/>
    </location>
</feature>
<feature type="compositionally biased region" description="Low complexity" evidence="1">
    <location>
        <begin position="303"/>
        <end position="323"/>
    </location>
</feature>
<feature type="compositionally biased region" description="Basic and acidic residues" evidence="1">
    <location>
        <begin position="1468"/>
        <end position="1491"/>
    </location>
</feature>
<feature type="region of interest" description="Disordered" evidence="1">
    <location>
        <begin position="1416"/>
        <end position="1437"/>
    </location>
</feature>
<feature type="compositionally biased region" description="Basic and acidic residues" evidence="1">
    <location>
        <begin position="2012"/>
        <end position="2022"/>
    </location>
</feature>
<feature type="compositionally biased region" description="Low complexity" evidence="1">
    <location>
        <begin position="2078"/>
        <end position="2093"/>
    </location>
</feature>
<feature type="compositionally biased region" description="Basic and acidic residues" evidence="1">
    <location>
        <begin position="1685"/>
        <end position="1698"/>
    </location>
</feature>
<sequence length="2766" mass="298444">MTPAQEEPTIPEAQEQADSGLPVVEEPVPSADVPEPFALEVASAEPTVAVAIEEPSEEPPSAIEFPEMPVGNTAAALDLAGAPPADESRGVEDAALDVPETTSAGPTDIAEAAVVPSAPEELPADRSIEEVPAPIPPESGTDPPLVDVQESVKESLEATQREAQPEEAWDIPVKPKKGKKGKKGKGSTIADFDTVAETSSVTTAPTAEPTAEPATEPAAEERAIHVDQVEPSAEFTEKPVATEPEASTEQRAETDDSWAPPTKKSKKDKRKKGSKAVEPEGAATPPPEVPTAACEEEPAIPLEATESPAAVPEEPTVEVVIPADAPEGIQEEASTPTKKSKKEKKKKGNKQVQFEPEPEVDIASSPSPDAPTTSPANESTEPEVTIVEEAVAEPLASTSEEVPEEVKQDVQEDEWAAPTKKSKKEKKRKGSKVANPEIAEEPPAALIPVTEEQPVEPSTTVSDESPAELDTVTMQEIQQEGSAASSKKSEQEKKRKGSKQVQFEPDSEPESSSVAQDVTIGAQEEAVPSPPAPGENLEEDVAPPMETTGRTLEAIDAEDSWALPAKKEKKGKKGKKGKKDVLVEDFDAPVQEVPADERPATLEVETSVTPKDEAPAIPMPTLEAPVEGVEEVAEAAPEVTPDAAEPELSPDQPETEDTWALPAKKSKKDKKGKKGKKEASVVDLEPIQTPEAETRAIPEVETPAPAEELRTVPEEDTAAASGVVTETPTEAKEDVVETIPEVAKANDASAPPTKKSKKDKKKGKKQLLVEDTEISTPAVPEDESPTAAEEAIDRAVPEVTEEVVETTPMVAEAAPEQTEVDDTWAMPSKKPRKDKKKKGKEPVVVEPESAAPVLEETPALSEPAPEPSAEAIIESTQEVTKSAPDAVDPVLDQPEPVVEDSWALPAKKLKGKKGKKQALDADSGTATPTAPEDETPVTAEPAHEASTEATEEEAPKGVIQDVKPVAAKAETESEDPWALPAKKSKKDKKKGKKQILAVDSSTATPTTPADETPAIEEVTDIALAEKTEDVTEPMVVEPAAAASESTPDRAEAEDTWALPVKKSEKDKKSKKQVLMKDAAMPTTPGDESPAVAEPTNETPAEVIEATVPETVKPAAEPAAEPAADPTEREDSWALPTKKSKKNSKKSKKQALDADSETTTPASGDLESPAVEVPVVEAPTFEEPTNDLPATVEEDLARQIGPTSVDTPTEPATKEDEWPNFSSKNSKKDKKKKGKKLDLDPESRSGTQTPAVQEEVPVPDTLPTPVDESNTAKNIGEPEVDDSAPPKGKKGKKGKQKRKSIALDLEDTPEPSTDDQPITDLVKSTEPQTLLTVDDYFQPKIPSDETLQLHPGITLPAVDLGFITNPPIPYPSDAMSPQLLTSVQSPIIALEDEGCRPLVPIESPGESQPEETIRSAFIDPEPPFDYEAHRKKAKTKELEDTEIAEPVISAREIVASFLEGDSNKHVDVAVEEAPHHHAPEKTHEPSRHEARELAASFLEEPVRKTATKEEPVEHTRGELRELAAAFLETGAPASQLEETLKEHPPAASCDNKSSQRETRELAASFLEATAPSHSTVGPEPTPKEDTDTKATDRAMAREVAASFLEKDTPSKKKGKRIEKEKSTDNDDAAAAAVAGALTGGVALLTQKFGGSTAAAKKKKKGGKKKIEDKRTAREDDLFDDEALWEGSEKRPLEGSRMEENADGFWDVPEPSAEPEKESGEKMDVGEKVMVVPEVVPEAIHREVEEKIDVDEKPEVAPDVVQRSVWEKMDDSVEVAPEAIPREIEVHEPMDERSEVTEGGVPVVSESSISAEMPVVESKREMVPEEAPKETSRSVGLGRQDSETVPKAVREGRMQEKESKEKKKERRQRERSESPELMQRSFSFPDDIADEEAFSTRDVEAEDNKTKQTAEPTMIAIPRVSSISDFMRTVSNLPPVQEEASSDEEPVKRALRTAKPSPRAAPTTPEPNRDSGFGSDSPHVSRRLHAEGLRDSGVHLESTPKKQRESYSTSTPRGVDDHATERSFRRSPLAGELAEHSGSTGASARKVVGPETPRFREPQVAPRTPEPEKSLVVKKKRVGTSSSTPRSTTPSITNAAATGAAVGAGLGVAAATRSVSDTHSQSRNALRSTPDPTPRRSASNTSLSRLRTPEPRRPDSPGSLRSFTGTPPLRRVDRRVSGDLRSVSLSQRDLAAKARADEASASSSSAATAIGAVAAGAAALGVLGAISASKSASAENNPVVANEGRVRARDMTDVYDGYGEGRIGSPRSPTRPHSMRRRQSMQVLELESRVDQLLAENRALAEARAQAEASLTHRNAAVNAERDSEIESLKRMLHEAQDVIERLKQTNEGLRSSTSAIAVKHHEEVRRLENEHSQTTRELEQVRAMAQQHFNVAQSKDAELADLRRQLEASKEQIMRLQEQILKTTTSDGGGDFLDLHDVDYFDHRCQQLCAHVQQWVLRFSKFSDMRACRLTSEINDEKLIDRLDNAVLDGSDVDTYLNDRVRRRDIFMSMTTTMIWEFVFTRYLFGMDREQRQKLKTLEKQLTDVGPPHAVRQWRAVTLTLLSRRPSFKKQREQDTDAVVQAILDALGKILPPPSNLEDQIQTQLKRVVREAVGLAIEMRCQKAEYMMLPPLQPEYDDTGELTETVQFNAALMNERSGDSSLSNEDLEAAGTTVRVVLFPLVVRKGDENGVGEDEIVVCPAQVLVAKPSTPGKKTIRMVTPSSDAGGVSLLARSPGPGSTRAGTDRGSVSGLGTGPAGRSDVSMSGF</sequence>
<reference evidence="2" key="2">
    <citation type="submission" date="2023-05" db="EMBL/GenBank/DDBJ databases">
        <authorList>
            <consortium name="Lawrence Berkeley National Laboratory"/>
            <person name="Steindorff A."/>
            <person name="Hensen N."/>
            <person name="Bonometti L."/>
            <person name="Westerberg I."/>
            <person name="Brannstrom I.O."/>
            <person name="Guillou S."/>
            <person name="Cros-Aarteil S."/>
            <person name="Calhoun S."/>
            <person name="Haridas S."/>
            <person name="Kuo A."/>
            <person name="Mondo S."/>
            <person name="Pangilinan J."/>
            <person name="Riley R."/>
            <person name="Labutti K."/>
            <person name="Andreopoulos B."/>
            <person name="Lipzen A."/>
            <person name="Chen C."/>
            <person name="Yanf M."/>
            <person name="Daum C."/>
            <person name="Ng V."/>
            <person name="Clum A."/>
            <person name="Ohm R."/>
            <person name="Martin F."/>
            <person name="Silar P."/>
            <person name="Natvig D."/>
            <person name="Lalanne C."/>
            <person name="Gautier V."/>
            <person name="Ament-Velasquez S.L."/>
            <person name="Kruys A."/>
            <person name="Hutchinson M.I."/>
            <person name="Powell A.J."/>
            <person name="Barry K."/>
            <person name="Miller A.N."/>
            <person name="Grigoriev I.V."/>
            <person name="Debuchy R."/>
            <person name="Gladieux P."/>
            <person name="Thoren M.H."/>
            <person name="Johannesson H."/>
        </authorList>
    </citation>
    <scope>NUCLEOTIDE SEQUENCE</scope>
    <source>
        <strain evidence="2">PSN243</strain>
    </source>
</reference>
<feature type="region of interest" description="Disordered" evidence="1">
    <location>
        <begin position="1929"/>
        <end position="2093"/>
    </location>
</feature>
<feature type="region of interest" description="Disordered" evidence="1">
    <location>
        <begin position="1769"/>
        <end position="1914"/>
    </location>
</feature>
<dbReference type="PANTHER" id="PTHR40641">
    <property type="entry name" value="INVOLUCRIN REPEAT PROTEIN (AFU_ORTHOLOGUE AFUA_2G08060)"/>
    <property type="match status" value="1"/>
</dbReference>
<dbReference type="Proteomes" id="UP001321760">
    <property type="component" value="Unassembled WGS sequence"/>
</dbReference>
<feature type="compositionally biased region" description="Basic residues" evidence="1">
    <location>
        <begin position="1224"/>
        <end position="1234"/>
    </location>
</feature>
<feature type="compositionally biased region" description="Basic and acidic residues" evidence="1">
    <location>
        <begin position="1982"/>
        <end position="2003"/>
    </location>
</feature>
<keyword evidence="3" id="KW-1185">Reference proteome</keyword>
<feature type="compositionally biased region" description="Basic residues" evidence="1">
    <location>
        <begin position="174"/>
        <end position="185"/>
    </location>
</feature>
<feature type="compositionally biased region" description="Basic and acidic residues" evidence="1">
    <location>
        <begin position="1499"/>
        <end position="1520"/>
    </location>
</feature>
<dbReference type="PANTHER" id="PTHR40641:SF2">
    <property type="entry name" value="INVOLUCRIN REPEAT PROTEIN"/>
    <property type="match status" value="1"/>
</dbReference>
<feature type="compositionally biased region" description="Low complexity" evidence="1">
    <location>
        <begin position="634"/>
        <end position="647"/>
    </location>
</feature>
<feature type="compositionally biased region" description="Basic and acidic residues" evidence="1">
    <location>
        <begin position="1580"/>
        <end position="1595"/>
    </location>
</feature>
<feature type="compositionally biased region" description="Low complexity" evidence="1">
    <location>
        <begin position="1253"/>
        <end position="1267"/>
    </location>
</feature>
<feature type="region of interest" description="Disordered" evidence="1">
    <location>
        <begin position="1468"/>
        <end position="1626"/>
    </location>
</feature>
<feature type="region of interest" description="Disordered" evidence="1">
    <location>
        <begin position="1"/>
        <end position="31"/>
    </location>
</feature>
<feature type="compositionally biased region" description="Basic residues" evidence="1">
    <location>
        <begin position="1137"/>
        <end position="1148"/>
    </location>
</feature>
<accession>A0AAV9GMP3</accession>
<comment type="caution">
    <text evidence="2">The sequence shown here is derived from an EMBL/GenBank/DDBJ whole genome shotgun (WGS) entry which is preliminary data.</text>
</comment>
<feature type="compositionally biased region" description="Basic and acidic residues" evidence="1">
    <location>
        <begin position="1778"/>
        <end position="1794"/>
    </location>
</feature>
<name>A0AAV9GMP3_9PEZI</name>
<organism evidence="2 3">
    <name type="scientific">Podospora aff. communis PSN243</name>
    <dbReference type="NCBI Taxonomy" id="3040156"/>
    <lineage>
        <taxon>Eukaryota</taxon>
        <taxon>Fungi</taxon>
        <taxon>Dikarya</taxon>
        <taxon>Ascomycota</taxon>
        <taxon>Pezizomycotina</taxon>
        <taxon>Sordariomycetes</taxon>
        <taxon>Sordariomycetidae</taxon>
        <taxon>Sordariales</taxon>
        <taxon>Podosporaceae</taxon>
        <taxon>Podospora</taxon>
    </lineage>
</organism>
<feature type="compositionally biased region" description="Basic residues" evidence="1">
    <location>
        <begin position="338"/>
        <end position="349"/>
    </location>
</feature>
<feature type="compositionally biased region" description="Low complexity" evidence="1">
    <location>
        <begin position="195"/>
        <end position="217"/>
    </location>
</feature>
<feature type="region of interest" description="Disordered" evidence="1">
    <location>
        <begin position="1644"/>
        <end position="1726"/>
    </location>
</feature>
<feature type="compositionally biased region" description="Basic residues" evidence="1">
    <location>
        <begin position="829"/>
        <end position="839"/>
    </location>
</feature>
<feature type="compositionally biased region" description="Low complexity" evidence="1">
    <location>
        <begin position="805"/>
        <end position="814"/>
    </location>
</feature>
<feature type="compositionally biased region" description="Low complexity" evidence="1">
    <location>
        <begin position="363"/>
        <end position="376"/>
    </location>
</feature>
<feature type="compositionally biased region" description="Basic residues" evidence="1">
    <location>
        <begin position="754"/>
        <end position="765"/>
    </location>
</feature>
<feature type="compositionally biased region" description="Low complexity" evidence="1">
    <location>
        <begin position="1168"/>
        <end position="1182"/>
    </location>
</feature>
<feature type="compositionally biased region" description="Low complexity" evidence="1">
    <location>
        <begin position="1002"/>
        <end position="1012"/>
    </location>
</feature>
<feature type="compositionally biased region" description="Polar residues" evidence="1">
    <location>
        <begin position="2111"/>
        <end position="2125"/>
    </location>
</feature>
<gene>
    <name evidence="2" type="ORF">QBC34DRAFT_351404</name>
</gene>
<feature type="region of interest" description="Disordered" evidence="1">
    <location>
        <begin position="1038"/>
        <end position="1325"/>
    </location>
</feature>
<feature type="compositionally biased region" description="Basic and acidic residues" evidence="1">
    <location>
        <begin position="1892"/>
        <end position="1906"/>
    </location>
</feature>
<feature type="compositionally biased region" description="Low complexity" evidence="1">
    <location>
        <begin position="925"/>
        <end position="940"/>
    </location>
</feature>
<proteinExistence type="predicted"/>
<evidence type="ECO:0000313" key="3">
    <source>
        <dbReference type="Proteomes" id="UP001321760"/>
    </source>
</evidence>
<dbReference type="EMBL" id="MU865938">
    <property type="protein sequence ID" value="KAK4449229.1"/>
    <property type="molecule type" value="Genomic_DNA"/>
</dbReference>
<feature type="compositionally biased region" description="Basic and acidic residues" evidence="1">
    <location>
        <begin position="1712"/>
        <end position="1725"/>
    </location>
</feature>
<feature type="compositionally biased region" description="Basic and acidic residues" evidence="1">
    <location>
        <begin position="219"/>
        <end position="228"/>
    </location>
</feature>
<feature type="compositionally biased region" description="Low complexity" evidence="1">
    <location>
        <begin position="842"/>
        <end position="874"/>
    </location>
</feature>
<feature type="compositionally biased region" description="Basic and acidic residues" evidence="1">
    <location>
        <begin position="1838"/>
        <end position="1872"/>
    </location>
</feature>
<feature type="compositionally biased region" description="Basic residues" evidence="1">
    <location>
        <begin position="907"/>
        <end position="916"/>
    </location>
</feature>
<feature type="compositionally biased region" description="Basic and acidic residues" evidence="1">
    <location>
        <begin position="150"/>
        <end position="164"/>
    </location>
</feature>
<feature type="compositionally biased region" description="Basic residues" evidence="1">
    <location>
        <begin position="664"/>
        <end position="676"/>
    </location>
</feature>
<feature type="compositionally biased region" description="Basic residues" evidence="1">
    <location>
        <begin position="420"/>
        <end position="431"/>
    </location>
</feature>
<feature type="compositionally biased region" description="Polar residues" evidence="1">
    <location>
        <begin position="2134"/>
        <end position="2143"/>
    </location>
</feature>
<evidence type="ECO:0000313" key="2">
    <source>
        <dbReference type="EMBL" id="KAK4449229.1"/>
    </source>
</evidence>
<dbReference type="InterPro" id="IPR053268">
    <property type="entry name" value="Woronin_anchor"/>
</dbReference>
<feature type="region of interest" description="Disordered" evidence="1">
    <location>
        <begin position="2713"/>
        <end position="2766"/>
    </location>
</feature>